<dbReference type="VEuPathDB" id="FungiDB:ASPNIDRAFT2_1148926"/>
<keyword evidence="6" id="KW-0539">Nucleus</keyword>
<evidence type="ECO:0000259" key="7">
    <source>
        <dbReference type="PROSITE" id="PS50011"/>
    </source>
</evidence>
<evidence type="ECO:0000256" key="1">
    <source>
        <dbReference type="ARBA" id="ARBA00022723"/>
    </source>
</evidence>
<evidence type="ECO:0000313" key="9">
    <source>
        <dbReference type="Proteomes" id="UP000068243"/>
    </source>
</evidence>
<reference evidence="9" key="1">
    <citation type="journal article" date="2016" name="Genome Announc.">
        <title>Draft genome sequence of Aspergillus niger strain An76.</title>
        <authorList>
            <person name="Gong W."/>
            <person name="Cheng Z."/>
            <person name="Zhang H."/>
            <person name="Liu L."/>
            <person name="Gao P."/>
            <person name="Wang L."/>
        </authorList>
    </citation>
    <scope>NUCLEOTIDE SEQUENCE [LARGE SCALE GENOMIC DNA]</scope>
    <source>
        <strain evidence="9">An76</strain>
    </source>
</reference>
<name>A0A100IKP2_ASPNG</name>
<dbReference type="GO" id="GO:0005524">
    <property type="term" value="F:ATP binding"/>
    <property type="evidence" value="ECO:0007669"/>
    <property type="project" value="InterPro"/>
</dbReference>
<organism evidence="8 9">
    <name type="scientific">Aspergillus niger</name>
    <dbReference type="NCBI Taxonomy" id="5061"/>
    <lineage>
        <taxon>Eukaryota</taxon>
        <taxon>Fungi</taxon>
        <taxon>Dikarya</taxon>
        <taxon>Ascomycota</taxon>
        <taxon>Pezizomycotina</taxon>
        <taxon>Eurotiomycetes</taxon>
        <taxon>Eurotiomycetidae</taxon>
        <taxon>Eurotiales</taxon>
        <taxon>Aspergillaceae</taxon>
        <taxon>Aspergillus</taxon>
        <taxon>Aspergillus subgen. Circumdati</taxon>
    </lineage>
</organism>
<sequence>MCAKGESSDREIAISKHLKQSVIEGRKRMLRMVLDSFDVVGPEGRSFVCLVYQPLGMSFTEFQELLPDQRFSKDLIQRSTQLILIALSSMHESGVVHTDISPNNILQGVKDSSILSKIEEDEIKRPIARKILSDRSIYYSRPMPLCSGLPVVSDLGEARFGKEKYYGDIMPGIYRAPEVILGMEWDYKVDIWSIGNMVWDLAEDHHLFFAKENGTLSDEQHLAEMVSLMGPPPPEFLMRSKRCERFWDAEGNWKGSICIPEQTFGLRELHFSGEDKVLFLNFLRRIFRWLPEERPTAEELAYDDFLMQPIMSQDGKGGNKDISGAQSQSLDPIDDITDVLGGLSIGEGDQLRYFGSRSNLSFMERQGAKPFTFRENPNQPLQPIDVDPEIREELLDIYWNWQNPWQYLVYQKVFLRSLEARLDDGYCTPLLLYSMLALAARYSDNPKVRTVPNDSSTAGDDFSKKAQALLFEEIKAPRVSTVVAAAHLSLFEMAKDNEPSGWIYLGIAIRMAYNLGLHINPHLWVLSGSMTPDEVELRSIAWWGCYMIEKKVSISVVDPARTAAFIHLFNMTSKDRQIRDKSRQLFLETLHYLEQMSIAWGWAKRSVRALGLVSRRWRVHDILKNRDQSPVESSLVYQDERQNHDSEIAGGFDAWLQDPLDLPLTFQAAEDNSSLLGGSLQLDQELFNTHDLLSAGDDAFLSGPFPDTNWEHEFDL</sequence>
<keyword evidence="5" id="KW-0804">Transcription</keyword>
<feature type="domain" description="Protein kinase" evidence="7">
    <location>
        <begin position="1"/>
        <end position="306"/>
    </location>
</feature>
<dbReference type="EMBL" id="BCMY01000008">
    <property type="protein sequence ID" value="GAQ43002.1"/>
    <property type="molecule type" value="Genomic_DNA"/>
</dbReference>
<keyword evidence="8" id="KW-0418">Kinase</keyword>
<dbReference type="InterPro" id="IPR011009">
    <property type="entry name" value="Kinase-like_dom_sf"/>
</dbReference>
<dbReference type="InterPro" id="IPR007219">
    <property type="entry name" value="XnlR_reg_dom"/>
</dbReference>
<evidence type="ECO:0000256" key="4">
    <source>
        <dbReference type="ARBA" id="ARBA00023125"/>
    </source>
</evidence>
<keyword evidence="3" id="KW-0805">Transcription regulation</keyword>
<dbReference type="PANTHER" id="PTHR31313">
    <property type="entry name" value="TY1 ENHANCER ACTIVATOR"/>
    <property type="match status" value="1"/>
</dbReference>
<dbReference type="GO" id="GO:0003677">
    <property type="term" value="F:DNA binding"/>
    <property type="evidence" value="ECO:0007669"/>
    <property type="project" value="UniProtKB-KW"/>
</dbReference>
<keyword evidence="4" id="KW-0238">DNA-binding</keyword>
<dbReference type="SMART" id="SM00220">
    <property type="entry name" value="S_TKc"/>
    <property type="match status" value="1"/>
</dbReference>
<dbReference type="Gene3D" id="1.10.510.10">
    <property type="entry name" value="Transferase(Phosphotransferase) domain 1"/>
    <property type="match status" value="1"/>
</dbReference>
<dbReference type="PANTHER" id="PTHR31313:SF81">
    <property type="entry name" value="TY1 ENHANCER ACTIVATOR"/>
    <property type="match status" value="1"/>
</dbReference>
<keyword evidence="8" id="KW-0808">Transferase</keyword>
<dbReference type="CDD" id="cd12148">
    <property type="entry name" value="fungal_TF_MHR"/>
    <property type="match status" value="1"/>
</dbReference>
<proteinExistence type="predicted"/>
<dbReference type="AlphaFoldDB" id="A0A100IKP2"/>
<dbReference type="VEuPathDB" id="FungiDB:M747DRAFT_251323"/>
<dbReference type="VEuPathDB" id="FungiDB:An14g01200"/>
<dbReference type="InterPro" id="IPR000719">
    <property type="entry name" value="Prot_kinase_dom"/>
</dbReference>
<dbReference type="GO" id="GO:0008270">
    <property type="term" value="F:zinc ion binding"/>
    <property type="evidence" value="ECO:0007669"/>
    <property type="project" value="InterPro"/>
</dbReference>
<protein>
    <submittedName>
        <fullName evidence="8">Protein kinase</fullName>
    </submittedName>
</protein>
<dbReference type="VEuPathDB" id="FungiDB:An02g02250"/>
<dbReference type="Proteomes" id="UP000068243">
    <property type="component" value="Unassembled WGS sequence"/>
</dbReference>
<dbReference type="SMART" id="SM00906">
    <property type="entry name" value="Fungal_trans"/>
    <property type="match status" value="1"/>
</dbReference>
<dbReference type="OrthoDB" id="5979581at2759"/>
<keyword evidence="1" id="KW-0479">Metal-binding</keyword>
<dbReference type="Pfam" id="PF04082">
    <property type="entry name" value="Fungal_trans"/>
    <property type="match status" value="1"/>
</dbReference>
<dbReference type="GO" id="GO:0006351">
    <property type="term" value="P:DNA-templated transcription"/>
    <property type="evidence" value="ECO:0007669"/>
    <property type="project" value="InterPro"/>
</dbReference>
<keyword evidence="2" id="KW-0862">Zinc</keyword>
<dbReference type="GO" id="GO:0004672">
    <property type="term" value="F:protein kinase activity"/>
    <property type="evidence" value="ECO:0007669"/>
    <property type="project" value="InterPro"/>
</dbReference>
<evidence type="ECO:0000256" key="6">
    <source>
        <dbReference type="ARBA" id="ARBA00023242"/>
    </source>
</evidence>
<dbReference type="Pfam" id="PF00069">
    <property type="entry name" value="Pkinase"/>
    <property type="match status" value="1"/>
</dbReference>
<dbReference type="VEuPathDB" id="FungiDB:ASPNIDRAFT2_1148928"/>
<evidence type="ECO:0000256" key="5">
    <source>
        <dbReference type="ARBA" id="ARBA00023163"/>
    </source>
</evidence>
<accession>A0A100IKP2</accession>
<dbReference type="VEuPathDB" id="FungiDB:ATCC64974_40690"/>
<dbReference type="VEuPathDB" id="FungiDB:M747DRAFT_271656"/>
<dbReference type="SUPFAM" id="SSF56112">
    <property type="entry name" value="Protein kinase-like (PK-like)"/>
    <property type="match status" value="1"/>
</dbReference>
<dbReference type="VEuPathDB" id="FungiDB:ATCC64974_28460"/>
<dbReference type="Gene3D" id="3.30.200.20">
    <property type="entry name" value="Phosphorylase Kinase, domain 1"/>
    <property type="match status" value="1"/>
</dbReference>
<dbReference type="PROSITE" id="PS50011">
    <property type="entry name" value="PROTEIN_KINASE_DOM"/>
    <property type="match status" value="1"/>
</dbReference>
<comment type="caution">
    <text evidence="8">The sequence shown here is derived from an EMBL/GenBank/DDBJ whole genome shotgun (WGS) entry which is preliminary data.</text>
</comment>
<gene>
    <name evidence="8" type="ORF">ABL_05663</name>
</gene>
<evidence type="ECO:0000256" key="2">
    <source>
        <dbReference type="ARBA" id="ARBA00022833"/>
    </source>
</evidence>
<dbReference type="InterPro" id="IPR051615">
    <property type="entry name" value="Transcr_Regulatory_Elem"/>
</dbReference>
<evidence type="ECO:0000313" key="8">
    <source>
        <dbReference type="EMBL" id="GAQ43002.1"/>
    </source>
</evidence>
<evidence type="ECO:0000256" key="3">
    <source>
        <dbReference type="ARBA" id="ARBA00023015"/>
    </source>
</evidence>